<organism evidence="1 2">
    <name type="scientific">Flavobacterium cupriresistens</name>
    <dbReference type="NCBI Taxonomy" id="2893885"/>
    <lineage>
        <taxon>Bacteria</taxon>
        <taxon>Pseudomonadati</taxon>
        <taxon>Bacteroidota</taxon>
        <taxon>Flavobacteriia</taxon>
        <taxon>Flavobacteriales</taxon>
        <taxon>Flavobacteriaceae</taxon>
        <taxon>Flavobacterium</taxon>
    </lineage>
</organism>
<keyword evidence="2" id="KW-1185">Reference proteome</keyword>
<protein>
    <submittedName>
        <fullName evidence="1">Uncharacterized protein</fullName>
    </submittedName>
</protein>
<sequence>MKTTAKSSKAIEADFKINSNIIEKVTQVKEELSLEGHKSLLFQMYAVEEEDLYF</sequence>
<evidence type="ECO:0000313" key="2">
    <source>
        <dbReference type="Proteomes" id="UP001273350"/>
    </source>
</evidence>
<accession>A0ABU4RE15</accession>
<proteinExistence type="predicted"/>
<evidence type="ECO:0000313" key="1">
    <source>
        <dbReference type="EMBL" id="MDX6190812.1"/>
    </source>
</evidence>
<name>A0ABU4RE15_9FLAO</name>
<dbReference type="Proteomes" id="UP001273350">
    <property type="component" value="Unassembled WGS sequence"/>
</dbReference>
<comment type="caution">
    <text evidence="1">The sequence shown here is derived from an EMBL/GenBank/DDBJ whole genome shotgun (WGS) entry which is preliminary data.</text>
</comment>
<reference evidence="1 2" key="1">
    <citation type="submission" date="2023-11" db="EMBL/GenBank/DDBJ databases">
        <title>Unpublished Manusciprt.</title>
        <authorList>
            <person name="Saticioglu I.B."/>
            <person name="Ay H."/>
            <person name="Ajmi N."/>
            <person name="Altun S."/>
            <person name="Duman M."/>
        </authorList>
    </citation>
    <scope>NUCLEOTIDE SEQUENCE [LARGE SCALE GENOMIC DNA]</scope>
    <source>
        <strain evidence="1 2">Fl-318</strain>
    </source>
</reference>
<dbReference type="RefSeq" id="WP_230004422.1">
    <property type="nucleotide sequence ID" value="NZ_CP087134.1"/>
</dbReference>
<gene>
    <name evidence="1" type="ORF">SGQ83_15740</name>
</gene>
<dbReference type="EMBL" id="JAWXVI010000008">
    <property type="protein sequence ID" value="MDX6190812.1"/>
    <property type="molecule type" value="Genomic_DNA"/>
</dbReference>